<dbReference type="AlphaFoldDB" id="A0A917X0W5"/>
<evidence type="ECO:0008006" key="4">
    <source>
        <dbReference type="Google" id="ProtNLM"/>
    </source>
</evidence>
<feature type="transmembrane region" description="Helical" evidence="1">
    <location>
        <begin position="162"/>
        <end position="189"/>
    </location>
</feature>
<reference evidence="2" key="1">
    <citation type="journal article" date="2014" name="Int. J. Syst. Evol. Microbiol.">
        <title>Complete genome sequence of Corynebacterium casei LMG S-19264T (=DSM 44701T), isolated from a smear-ripened cheese.</title>
        <authorList>
            <consortium name="US DOE Joint Genome Institute (JGI-PGF)"/>
            <person name="Walter F."/>
            <person name="Albersmeier A."/>
            <person name="Kalinowski J."/>
            <person name="Ruckert C."/>
        </authorList>
    </citation>
    <scope>NUCLEOTIDE SEQUENCE</scope>
    <source>
        <strain evidence="2">JCM 19831</strain>
    </source>
</reference>
<feature type="transmembrane region" description="Helical" evidence="1">
    <location>
        <begin position="81"/>
        <end position="100"/>
    </location>
</feature>
<gene>
    <name evidence="2" type="ORF">GCM10007977_059810</name>
</gene>
<evidence type="ECO:0000256" key="1">
    <source>
        <dbReference type="SAM" id="Phobius"/>
    </source>
</evidence>
<feature type="transmembrane region" description="Helical" evidence="1">
    <location>
        <begin position="7"/>
        <end position="33"/>
    </location>
</feature>
<evidence type="ECO:0000313" key="3">
    <source>
        <dbReference type="Proteomes" id="UP000642070"/>
    </source>
</evidence>
<dbReference type="EMBL" id="BMPI01000032">
    <property type="protein sequence ID" value="GGM50116.1"/>
    <property type="molecule type" value="Genomic_DNA"/>
</dbReference>
<keyword evidence="1" id="KW-0812">Transmembrane</keyword>
<feature type="transmembrane region" description="Helical" evidence="1">
    <location>
        <begin position="339"/>
        <end position="357"/>
    </location>
</feature>
<feature type="transmembrane region" description="Helical" evidence="1">
    <location>
        <begin position="120"/>
        <end position="141"/>
    </location>
</feature>
<evidence type="ECO:0000313" key="2">
    <source>
        <dbReference type="EMBL" id="GGM50116.1"/>
    </source>
</evidence>
<accession>A0A917X0W5</accession>
<feature type="transmembrane region" description="Helical" evidence="1">
    <location>
        <begin position="195"/>
        <end position="216"/>
    </location>
</feature>
<comment type="caution">
    <text evidence="2">The sequence shown here is derived from an EMBL/GenBank/DDBJ whole genome shotgun (WGS) entry which is preliminary data.</text>
</comment>
<organism evidence="2 3">
    <name type="scientific">Dactylosporangium sucinum</name>
    <dbReference type="NCBI Taxonomy" id="1424081"/>
    <lineage>
        <taxon>Bacteria</taxon>
        <taxon>Bacillati</taxon>
        <taxon>Actinomycetota</taxon>
        <taxon>Actinomycetes</taxon>
        <taxon>Micromonosporales</taxon>
        <taxon>Micromonosporaceae</taxon>
        <taxon>Dactylosporangium</taxon>
    </lineage>
</organism>
<dbReference type="Proteomes" id="UP000642070">
    <property type="component" value="Unassembled WGS sequence"/>
</dbReference>
<feature type="transmembrane region" description="Helical" evidence="1">
    <location>
        <begin position="291"/>
        <end position="308"/>
    </location>
</feature>
<reference evidence="2" key="2">
    <citation type="submission" date="2020-09" db="EMBL/GenBank/DDBJ databases">
        <authorList>
            <person name="Sun Q."/>
            <person name="Ohkuma M."/>
        </authorList>
    </citation>
    <scope>NUCLEOTIDE SEQUENCE</scope>
    <source>
        <strain evidence="2">JCM 19831</strain>
    </source>
</reference>
<feature type="transmembrane region" description="Helical" evidence="1">
    <location>
        <begin position="315"/>
        <end position="333"/>
    </location>
</feature>
<keyword evidence="1" id="KW-0472">Membrane</keyword>
<name>A0A917X0W5_9ACTN</name>
<keyword evidence="1" id="KW-1133">Transmembrane helix</keyword>
<keyword evidence="3" id="KW-1185">Reference proteome</keyword>
<protein>
    <recommendedName>
        <fullName evidence="4">DUF2029 domain-containing protein</fullName>
    </recommendedName>
</protein>
<proteinExistence type="predicted"/>
<sequence>MVRARPAAVALAGWTVVWFIGMAWNGGTSWHFFVQGARALADLDDPVRGGLHLYAAAPVLQIGPVALLAALLAMPWGVAGALAIWQVLGAAAGLTILWQIRQIATLVRPDLGRRTIDQRVAAAGLCVMPVWMFLAVGVAHLDDVLALLFTVLGLRAALSGRAVLAGALLGLAVDAKPWALPFACLLLLLGTGRRVVLGAAVTTAVIAAAWLPFFLADPATSNALHFTIPNTELSALRVLGVHDARTPPWDRPAQAALGVALALLAWRRGRWPAIVLLAVAARIVLDPGTNRYYVAGLVVGAALWDVLGTRAGRSWLPWWTATAWIALFTARFVPMPDAAHGWLTLAYVLACAGVLVAPDRHPSGGPRLQRPFRSVL</sequence>